<evidence type="ECO:0000259" key="17">
    <source>
        <dbReference type="SMART" id="SM00936"/>
    </source>
</evidence>
<dbReference type="AlphaFoldDB" id="A0AAJ5JQR3"/>
<evidence type="ECO:0000256" key="16">
    <source>
        <dbReference type="SAM" id="SignalP"/>
    </source>
</evidence>
<dbReference type="Proteomes" id="UP000296883">
    <property type="component" value="Chromosome"/>
</dbReference>
<dbReference type="InterPro" id="IPR012338">
    <property type="entry name" value="Beta-lactam/transpept-like"/>
</dbReference>
<protein>
    <recommendedName>
        <fullName evidence="4">serine-type D-Ala-D-Ala carboxypeptidase</fullName>
        <ecNumber evidence="4">3.4.16.4</ecNumber>
    </recommendedName>
</protein>
<accession>A0AAJ5JQR3</accession>
<name>A0AAJ5JQR3_9ENTE</name>
<keyword evidence="11" id="KW-0961">Cell wall biogenesis/degradation</keyword>
<dbReference type="PRINTS" id="PR00725">
    <property type="entry name" value="DADACBPTASE1"/>
</dbReference>
<keyword evidence="7 16" id="KW-0732">Signal</keyword>
<reference evidence="18 20" key="2">
    <citation type="journal article" date="2020" name="Int. J. Syst. Evol. Microbiol.">
        <title>Vagococcus xieshaowenii sp. nov., isolated from snow finch (Montifringilla taczanowskii) cloacal content.</title>
        <authorList>
            <person name="Ge Y."/>
            <person name="Yang J."/>
            <person name="Lai X.H."/>
            <person name="Zhang G."/>
            <person name="Jin D."/>
            <person name="Lu S."/>
            <person name="Wang B."/>
            <person name="Huang Y."/>
            <person name="Huang Y."/>
            <person name="Ren Z."/>
            <person name="Zhang X."/>
            <person name="Xu J."/>
        </authorList>
    </citation>
    <scope>NUCLEOTIDE SEQUENCE [LARGE SCALE GENOMIC DNA]</scope>
    <source>
        <strain evidence="20">personal::cf-49</strain>
        <strain evidence="18">Personal::cf-49</strain>
    </source>
</reference>
<dbReference type="InterPro" id="IPR037167">
    <property type="entry name" value="Peptidase_S11_C_sf"/>
</dbReference>
<feature type="domain" description="Peptidase S11 D-Ala-D-Ala carboxypeptidase A C-terminal" evidence="17">
    <location>
        <begin position="312"/>
        <end position="421"/>
    </location>
</feature>
<dbReference type="GO" id="GO:0009002">
    <property type="term" value="F:serine-type D-Ala-D-Ala carboxypeptidase activity"/>
    <property type="evidence" value="ECO:0007669"/>
    <property type="project" value="UniProtKB-EC"/>
</dbReference>
<dbReference type="Gene3D" id="3.40.710.10">
    <property type="entry name" value="DD-peptidase/beta-lactamase superfamily"/>
    <property type="match status" value="1"/>
</dbReference>
<sequence>MRRTLLSSICVFLLSGSLFMPFSNLVNAQETTYGTELDLGAKAAIAFDPTDGKIFYEKNSNEPLQIASTTKMLTMYLILQAIKDGTIHWDDEITISEHLETLSHDMNLSNVYLYQHEHYTVKDLFIATEKVSANAAVIALSEKIAGSEKEFVDLMRAQLKKWHIDNAYIISTSGLNNEDTLGRKYPGSKDDEENLMSAHDLAIVTYHLLNDFPEIIDFTREASATFGQGTLSQTDLISTNEMLPGQRFYKENVIGLKTGTTQLAGTCFVGLIEQDGRQVVTIVLHSEDMDAKDNGQRFIDTSNLMDDALENWQVTTSLSSDSLSTKEKNYPVHAGKKDTVALSLDKELTNWQLDEQAMVDQLNVTLDEDLLTKEGELKAPIKKGQKVGKISVSFNKTSSHYLFKDEKTKELPLYATETIEKSPWYVLIGEWFSERFHSLKASFV</sequence>
<evidence type="ECO:0000256" key="4">
    <source>
        <dbReference type="ARBA" id="ARBA00012448"/>
    </source>
</evidence>
<keyword evidence="8" id="KW-0378">Hydrolase</keyword>
<evidence type="ECO:0000256" key="3">
    <source>
        <dbReference type="ARBA" id="ARBA00007164"/>
    </source>
</evidence>
<evidence type="ECO:0000256" key="1">
    <source>
        <dbReference type="ARBA" id="ARBA00003217"/>
    </source>
</evidence>
<evidence type="ECO:0000313" key="19">
    <source>
        <dbReference type="EMBL" id="TFZ42428.1"/>
    </source>
</evidence>
<dbReference type="SUPFAM" id="SSF69189">
    <property type="entry name" value="Penicillin-binding protein associated domain"/>
    <property type="match status" value="1"/>
</dbReference>
<dbReference type="InterPro" id="IPR001967">
    <property type="entry name" value="Peptidase_S11_N"/>
</dbReference>
<dbReference type="EMBL" id="SRHU01000012">
    <property type="protein sequence ID" value="TFZ42428.1"/>
    <property type="molecule type" value="Genomic_DNA"/>
</dbReference>
<dbReference type="InterPro" id="IPR015956">
    <property type="entry name" value="Peniciliin-bd_prot_C_sf"/>
</dbReference>
<feature type="active site" evidence="13">
    <location>
        <position position="132"/>
    </location>
</feature>
<dbReference type="GO" id="GO:0071555">
    <property type="term" value="P:cell wall organization"/>
    <property type="evidence" value="ECO:0007669"/>
    <property type="project" value="UniProtKB-KW"/>
</dbReference>
<keyword evidence="20" id="KW-1185">Reference proteome</keyword>
<keyword evidence="9" id="KW-0133">Cell shape</keyword>
<dbReference type="GO" id="GO:0009252">
    <property type="term" value="P:peptidoglycan biosynthetic process"/>
    <property type="evidence" value="ECO:0007669"/>
    <property type="project" value="UniProtKB-KW"/>
</dbReference>
<gene>
    <name evidence="19" type="ORF">E4031_03345</name>
    <name evidence="18" type="ORF">E4Z98_00185</name>
</gene>
<keyword evidence="5 19" id="KW-0121">Carboxypeptidase</keyword>
<dbReference type="SUPFAM" id="SSF56601">
    <property type="entry name" value="beta-lactamase/transpeptidase-like"/>
    <property type="match status" value="1"/>
</dbReference>
<dbReference type="InterPro" id="IPR012907">
    <property type="entry name" value="Peptidase_S11_C"/>
</dbReference>
<keyword evidence="10" id="KW-0573">Peptidoglycan synthesis</keyword>
<evidence type="ECO:0000313" key="20">
    <source>
        <dbReference type="Proteomes" id="UP000296883"/>
    </source>
</evidence>
<proteinExistence type="inferred from homology"/>
<evidence type="ECO:0000313" key="21">
    <source>
        <dbReference type="Proteomes" id="UP000297725"/>
    </source>
</evidence>
<comment type="similarity">
    <text evidence="3 15">Belongs to the peptidase S11 family.</text>
</comment>
<feature type="active site" description="Proton acceptor" evidence="13">
    <location>
        <position position="71"/>
    </location>
</feature>
<dbReference type="PANTHER" id="PTHR21581:SF11">
    <property type="entry name" value="D-ALANYL-D-ALANINE CARBOXYPEPTIDASE DACA"/>
    <property type="match status" value="1"/>
</dbReference>
<feature type="signal peptide" evidence="16">
    <location>
        <begin position="1"/>
        <end position="28"/>
    </location>
</feature>
<evidence type="ECO:0000256" key="12">
    <source>
        <dbReference type="ARBA" id="ARBA00034000"/>
    </source>
</evidence>
<feature type="active site" description="Acyl-ester intermediate" evidence="13">
    <location>
        <position position="68"/>
    </location>
</feature>
<evidence type="ECO:0000256" key="9">
    <source>
        <dbReference type="ARBA" id="ARBA00022960"/>
    </source>
</evidence>
<evidence type="ECO:0000256" key="5">
    <source>
        <dbReference type="ARBA" id="ARBA00022645"/>
    </source>
</evidence>
<dbReference type="GO" id="GO:0006508">
    <property type="term" value="P:proteolysis"/>
    <property type="evidence" value="ECO:0007669"/>
    <property type="project" value="UniProtKB-KW"/>
</dbReference>
<dbReference type="Pfam" id="PF00768">
    <property type="entry name" value="Peptidase_S11"/>
    <property type="match status" value="1"/>
</dbReference>
<dbReference type="PANTHER" id="PTHR21581">
    <property type="entry name" value="D-ALANYL-D-ALANINE CARBOXYPEPTIDASE"/>
    <property type="match status" value="1"/>
</dbReference>
<evidence type="ECO:0000256" key="15">
    <source>
        <dbReference type="RuleBase" id="RU004016"/>
    </source>
</evidence>
<feature type="binding site" evidence="14">
    <location>
        <position position="257"/>
    </location>
    <ligand>
        <name>substrate</name>
    </ligand>
</feature>
<dbReference type="SMART" id="SM00936">
    <property type="entry name" value="PBP5_C"/>
    <property type="match status" value="1"/>
</dbReference>
<feature type="chain" id="PRO_5042577695" description="serine-type D-Ala-D-Ala carboxypeptidase" evidence="16">
    <location>
        <begin position="29"/>
        <end position="444"/>
    </location>
</feature>
<comment type="pathway">
    <text evidence="2">Cell wall biogenesis; peptidoglycan biosynthesis.</text>
</comment>
<evidence type="ECO:0000256" key="11">
    <source>
        <dbReference type="ARBA" id="ARBA00023316"/>
    </source>
</evidence>
<dbReference type="EMBL" id="CP038865">
    <property type="protein sequence ID" value="QCA27859.1"/>
    <property type="molecule type" value="Genomic_DNA"/>
</dbReference>
<evidence type="ECO:0000313" key="18">
    <source>
        <dbReference type="EMBL" id="QCA27859.1"/>
    </source>
</evidence>
<evidence type="ECO:0000256" key="10">
    <source>
        <dbReference type="ARBA" id="ARBA00022984"/>
    </source>
</evidence>
<dbReference type="Pfam" id="PF07943">
    <property type="entry name" value="PBP5_C"/>
    <property type="match status" value="1"/>
</dbReference>
<evidence type="ECO:0000256" key="8">
    <source>
        <dbReference type="ARBA" id="ARBA00022801"/>
    </source>
</evidence>
<dbReference type="RefSeq" id="WP_135253982.1">
    <property type="nucleotide sequence ID" value="NZ_CP038865.1"/>
</dbReference>
<dbReference type="EC" id="3.4.16.4" evidence="4"/>
<comment type="function">
    <text evidence="1">Removes C-terminal D-alanyl residues from sugar-peptide cell wall precursors.</text>
</comment>
<dbReference type="Gene3D" id="2.60.410.10">
    <property type="entry name" value="D-Ala-D-Ala carboxypeptidase, C-terminal domain"/>
    <property type="match status" value="1"/>
</dbReference>
<keyword evidence="6" id="KW-0645">Protease</keyword>
<evidence type="ECO:0000256" key="14">
    <source>
        <dbReference type="PIRSR" id="PIRSR618044-2"/>
    </source>
</evidence>
<reference evidence="19 21" key="1">
    <citation type="submission" date="2019-03" db="EMBL/GenBank/DDBJ databases">
        <title>Vagococcus sp. was isolated fron gut of Carduelis flavirostris.</title>
        <authorList>
            <person name="Ge Y."/>
        </authorList>
    </citation>
    <scope>NUCLEOTIDE SEQUENCE [LARGE SCALE GENOMIC DNA]</scope>
    <source>
        <strain evidence="19 21">CF-210</strain>
    </source>
</reference>
<evidence type="ECO:0000256" key="7">
    <source>
        <dbReference type="ARBA" id="ARBA00022729"/>
    </source>
</evidence>
<dbReference type="InterPro" id="IPR018044">
    <property type="entry name" value="Peptidase_S11"/>
</dbReference>
<comment type="catalytic activity">
    <reaction evidence="12">
        <text>Preferential cleavage: (Ac)2-L-Lys-D-Ala-|-D-Ala. Also transpeptidation of peptidyl-alanyl moieties that are N-acyl substituents of D-alanine.</text>
        <dbReference type="EC" id="3.4.16.4"/>
    </reaction>
</comment>
<evidence type="ECO:0000256" key="2">
    <source>
        <dbReference type="ARBA" id="ARBA00004752"/>
    </source>
</evidence>
<dbReference type="Proteomes" id="UP000297725">
    <property type="component" value="Unassembled WGS sequence"/>
</dbReference>
<evidence type="ECO:0000256" key="6">
    <source>
        <dbReference type="ARBA" id="ARBA00022670"/>
    </source>
</evidence>
<dbReference type="GO" id="GO:0008360">
    <property type="term" value="P:regulation of cell shape"/>
    <property type="evidence" value="ECO:0007669"/>
    <property type="project" value="UniProtKB-KW"/>
</dbReference>
<organism evidence="19 21">
    <name type="scientific">Vagococcus xieshaowenii</name>
    <dbReference type="NCBI Taxonomy" id="2562451"/>
    <lineage>
        <taxon>Bacteria</taxon>
        <taxon>Bacillati</taxon>
        <taxon>Bacillota</taxon>
        <taxon>Bacilli</taxon>
        <taxon>Lactobacillales</taxon>
        <taxon>Enterococcaceae</taxon>
        <taxon>Vagococcus</taxon>
    </lineage>
</organism>
<evidence type="ECO:0000256" key="13">
    <source>
        <dbReference type="PIRSR" id="PIRSR618044-1"/>
    </source>
</evidence>